<proteinExistence type="predicted"/>
<evidence type="ECO:0000313" key="2">
    <source>
        <dbReference type="EMBL" id="MBB5376319.1"/>
    </source>
</evidence>
<dbReference type="EMBL" id="JACHFK010000003">
    <property type="protein sequence ID" value="MBB5376319.1"/>
    <property type="molecule type" value="Genomic_DNA"/>
</dbReference>
<keyword evidence="1" id="KW-0732">Signal</keyword>
<sequence>MNAPVISAVIAVIAVFATSCGSMQTPAPAPSAQAVPGAAARADTQAPKVSMMMFPQTLREEGNVFFQLSTRDDVNVAEVVLTIDGKAFVKDGTAYNSYAKYFTAQDNGAHTVTVQVYDSANNVTEYREDFRVDIAR</sequence>
<name>A0A7W8KGX2_9DEIO</name>
<organism evidence="2 3">
    <name type="scientific">Deinococcus metalli</name>
    <dbReference type="NCBI Taxonomy" id="1141878"/>
    <lineage>
        <taxon>Bacteria</taxon>
        <taxon>Thermotogati</taxon>
        <taxon>Deinococcota</taxon>
        <taxon>Deinococci</taxon>
        <taxon>Deinococcales</taxon>
        <taxon>Deinococcaceae</taxon>
        <taxon>Deinococcus</taxon>
    </lineage>
</organism>
<evidence type="ECO:0000313" key="3">
    <source>
        <dbReference type="Proteomes" id="UP000539473"/>
    </source>
</evidence>
<accession>A0A7W8KGX2</accession>
<feature type="chain" id="PRO_5031506782" evidence="1">
    <location>
        <begin position="25"/>
        <end position="136"/>
    </location>
</feature>
<feature type="signal peptide" evidence="1">
    <location>
        <begin position="1"/>
        <end position="24"/>
    </location>
</feature>
<reference evidence="2 3" key="1">
    <citation type="submission" date="2020-08" db="EMBL/GenBank/DDBJ databases">
        <title>Genomic Encyclopedia of Type Strains, Phase IV (KMG-IV): sequencing the most valuable type-strain genomes for metagenomic binning, comparative biology and taxonomic classification.</title>
        <authorList>
            <person name="Goeker M."/>
        </authorList>
    </citation>
    <scope>NUCLEOTIDE SEQUENCE [LARGE SCALE GENOMIC DNA]</scope>
    <source>
        <strain evidence="2 3">DSM 27521</strain>
    </source>
</reference>
<evidence type="ECO:0000256" key="1">
    <source>
        <dbReference type="SAM" id="SignalP"/>
    </source>
</evidence>
<dbReference type="Pfam" id="PF17957">
    <property type="entry name" value="Big_7"/>
    <property type="match status" value="1"/>
</dbReference>
<dbReference type="InterPro" id="IPR013783">
    <property type="entry name" value="Ig-like_fold"/>
</dbReference>
<comment type="caution">
    <text evidence="2">The sequence shown here is derived from an EMBL/GenBank/DDBJ whole genome shotgun (WGS) entry which is preliminary data.</text>
</comment>
<dbReference type="AlphaFoldDB" id="A0A7W8KGX2"/>
<dbReference type="RefSeq" id="WP_184110767.1">
    <property type="nucleotide sequence ID" value="NZ_BNAJ01000003.1"/>
</dbReference>
<dbReference type="Proteomes" id="UP000539473">
    <property type="component" value="Unassembled WGS sequence"/>
</dbReference>
<dbReference type="Gene3D" id="2.60.40.10">
    <property type="entry name" value="Immunoglobulins"/>
    <property type="match status" value="1"/>
</dbReference>
<gene>
    <name evidence="2" type="ORF">HNQ07_001776</name>
</gene>
<protein>
    <submittedName>
        <fullName evidence="2">Uncharacterized protein</fullName>
    </submittedName>
</protein>